<keyword evidence="3" id="KW-1185">Reference proteome</keyword>
<feature type="transmembrane region" description="Helical" evidence="1">
    <location>
        <begin position="23"/>
        <end position="50"/>
    </location>
</feature>
<evidence type="ECO:0000256" key="1">
    <source>
        <dbReference type="SAM" id="Phobius"/>
    </source>
</evidence>
<gene>
    <name evidence="2" type="ORF">CC80DRAFT_316047</name>
</gene>
<organism evidence="2 3">
    <name type="scientific">Byssothecium circinans</name>
    <dbReference type="NCBI Taxonomy" id="147558"/>
    <lineage>
        <taxon>Eukaryota</taxon>
        <taxon>Fungi</taxon>
        <taxon>Dikarya</taxon>
        <taxon>Ascomycota</taxon>
        <taxon>Pezizomycotina</taxon>
        <taxon>Dothideomycetes</taxon>
        <taxon>Pleosporomycetidae</taxon>
        <taxon>Pleosporales</taxon>
        <taxon>Massarineae</taxon>
        <taxon>Massarinaceae</taxon>
        <taxon>Byssothecium</taxon>
    </lineage>
</organism>
<dbReference type="AlphaFoldDB" id="A0A6A5T637"/>
<keyword evidence="1" id="KW-1133">Transmembrane helix</keyword>
<dbReference type="EMBL" id="ML977059">
    <property type="protein sequence ID" value="KAF1948415.1"/>
    <property type="molecule type" value="Genomic_DNA"/>
</dbReference>
<keyword evidence="1" id="KW-0812">Transmembrane</keyword>
<proteinExistence type="predicted"/>
<keyword evidence="1" id="KW-0472">Membrane</keyword>
<evidence type="ECO:0000313" key="3">
    <source>
        <dbReference type="Proteomes" id="UP000800035"/>
    </source>
</evidence>
<accession>A0A6A5T637</accession>
<protein>
    <submittedName>
        <fullName evidence="2">Uncharacterized protein</fullName>
    </submittedName>
</protein>
<reference evidence="2" key="1">
    <citation type="journal article" date="2020" name="Stud. Mycol.">
        <title>101 Dothideomycetes genomes: a test case for predicting lifestyles and emergence of pathogens.</title>
        <authorList>
            <person name="Haridas S."/>
            <person name="Albert R."/>
            <person name="Binder M."/>
            <person name="Bloem J."/>
            <person name="Labutti K."/>
            <person name="Salamov A."/>
            <person name="Andreopoulos B."/>
            <person name="Baker S."/>
            <person name="Barry K."/>
            <person name="Bills G."/>
            <person name="Bluhm B."/>
            <person name="Cannon C."/>
            <person name="Castanera R."/>
            <person name="Culley D."/>
            <person name="Daum C."/>
            <person name="Ezra D."/>
            <person name="Gonzalez J."/>
            <person name="Henrissat B."/>
            <person name="Kuo A."/>
            <person name="Liang C."/>
            <person name="Lipzen A."/>
            <person name="Lutzoni F."/>
            <person name="Magnuson J."/>
            <person name="Mondo S."/>
            <person name="Nolan M."/>
            <person name="Ohm R."/>
            <person name="Pangilinan J."/>
            <person name="Park H.-J."/>
            <person name="Ramirez L."/>
            <person name="Alfaro M."/>
            <person name="Sun H."/>
            <person name="Tritt A."/>
            <person name="Yoshinaga Y."/>
            <person name="Zwiers L.-H."/>
            <person name="Turgeon B."/>
            <person name="Goodwin S."/>
            <person name="Spatafora J."/>
            <person name="Crous P."/>
            <person name="Grigoriev I."/>
        </authorList>
    </citation>
    <scope>NUCLEOTIDE SEQUENCE</scope>
    <source>
        <strain evidence="2">CBS 675.92</strain>
    </source>
</reference>
<sequence>MCLWKGIITLSFLHHEQESSLSLYLSIAAVTIVAVTTIIIIIIIIIIIMIRLHQSRYTTLALSPRSRVIISLMQCIA</sequence>
<dbReference type="Proteomes" id="UP000800035">
    <property type="component" value="Unassembled WGS sequence"/>
</dbReference>
<evidence type="ECO:0000313" key="2">
    <source>
        <dbReference type="EMBL" id="KAF1948415.1"/>
    </source>
</evidence>
<name>A0A6A5T637_9PLEO</name>